<organism evidence="1 2">
    <name type="scientific">Acinetobacter tandoii</name>
    <dbReference type="NCBI Taxonomy" id="202954"/>
    <lineage>
        <taxon>Bacteria</taxon>
        <taxon>Pseudomonadati</taxon>
        <taxon>Pseudomonadota</taxon>
        <taxon>Gammaproteobacteria</taxon>
        <taxon>Moraxellales</taxon>
        <taxon>Moraxellaceae</taxon>
        <taxon>Acinetobacter</taxon>
    </lineage>
</organism>
<evidence type="ECO:0000313" key="2">
    <source>
        <dbReference type="Proteomes" id="UP000325788"/>
    </source>
</evidence>
<name>A0A5N4WG04_9GAMM</name>
<dbReference type="Proteomes" id="UP000325788">
    <property type="component" value="Unassembled WGS sequence"/>
</dbReference>
<dbReference type="AlphaFoldDB" id="A0A5N4WG04"/>
<gene>
    <name evidence="1" type="ORF">F4W09_10890</name>
</gene>
<comment type="caution">
    <text evidence="1">The sequence shown here is derived from an EMBL/GenBank/DDBJ whole genome shotgun (WGS) entry which is preliminary data.</text>
</comment>
<accession>A0A5N4WG04</accession>
<evidence type="ECO:0000313" key="1">
    <source>
        <dbReference type="EMBL" id="KAB1854589.1"/>
    </source>
</evidence>
<reference evidence="1 2" key="1">
    <citation type="submission" date="2019-09" db="EMBL/GenBank/DDBJ databases">
        <title>Draft genome sequence of Acinetobacter tandoii W4-4-4 isolated from environmental water sample.</title>
        <authorList>
            <person name="Wee S.K."/>
            <person name="Yan B."/>
            <person name="Mustaffa S.B."/>
            <person name="Yap E.P.H."/>
        </authorList>
    </citation>
    <scope>NUCLEOTIDE SEQUENCE [LARGE SCALE GENOMIC DNA]</scope>
    <source>
        <strain evidence="1 2">W4-4-4</strain>
    </source>
</reference>
<protein>
    <submittedName>
        <fullName evidence="1">Uncharacterized protein</fullName>
    </submittedName>
</protein>
<dbReference type="EMBL" id="VXLD01000006">
    <property type="protein sequence ID" value="KAB1854589.1"/>
    <property type="molecule type" value="Genomic_DNA"/>
</dbReference>
<proteinExistence type="predicted"/>
<sequence>MLVLEEIFKNKKAEHSEAFNLRLHRGISWFKKAMLLDDDLDLKFISLWISFNAIYAREGTALQPQQSVKQFLTTVSQLDHERKVEYVFEHKAKQTLHLILDNPYIYQGFWDYHNHKISQVSWKTEFEAEQRVVHQALHSRKTAEILSFLFARLNTLRNQVLQGGVSYNSVVNRRYIADGCSILSILIPIFMYILLENAEQLDTEKPFYPVMQVS</sequence>
<dbReference type="RefSeq" id="WP_151504820.1">
    <property type="nucleotide sequence ID" value="NZ_VXLD01000006.1"/>
</dbReference>